<feature type="domain" description="DUF4124" evidence="3">
    <location>
        <begin position="28"/>
        <end position="76"/>
    </location>
</feature>
<evidence type="ECO:0000313" key="7">
    <source>
        <dbReference type="Proteomes" id="UP000095008"/>
    </source>
</evidence>
<dbReference type="EMBL" id="LWSA01000027">
    <property type="protein sequence ID" value="OCX76327.1"/>
    <property type="molecule type" value="Genomic_DNA"/>
</dbReference>
<dbReference type="OrthoDB" id="7068596at2"/>
<dbReference type="STRING" id="930.GCA_002079865_03558"/>
<gene>
    <name evidence="4" type="ORF">A6M23_05615</name>
    <name evidence="5" type="ORF">A6P07_02560</name>
</gene>
<dbReference type="EMBL" id="LWRY01000035">
    <property type="protein sequence ID" value="OCX74645.1"/>
    <property type="molecule type" value="Genomic_DNA"/>
</dbReference>
<keyword evidence="7" id="KW-1185">Reference proteome</keyword>
<name>A0A1C2IMA2_ACITH</name>
<evidence type="ECO:0000256" key="2">
    <source>
        <dbReference type="SAM" id="MobiDB-lite"/>
    </source>
</evidence>
<reference evidence="4 6" key="1">
    <citation type="journal article" date="2016" name="Int. J. Mol. Sci.">
        <title>Comparative genomics of the extreme acidophile Acidithiobacillus thiooxidans reveals intraspecific divergence and niche adaptation.</title>
        <authorList>
            <person name="Zhang X."/>
            <person name="Feng X."/>
            <person name="Tao J."/>
            <person name="Ma L."/>
            <person name="Xiao Y."/>
            <person name="Liang Y."/>
            <person name="Liu X."/>
            <person name="Yin H."/>
        </authorList>
    </citation>
    <scope>NUCLEOTIDE SEQUENCE [LARGE SCALE GENOMIC DNA]</scope>
    <source>
        <strain evidence="5 6">A02</strain>
        <strain evidence="4">DXS-W</strain>
    </source>
</reference>
<evidence type="ECO:0000259" key="3">
    <source>
        <dbReference type="Pfam" id="PF13511"/>
    </source>
</evidence>
<evidence type="ECO:0000256" key="1">
    <source>
        <dbReference type="SAM" id="Coils"/>
    </source>
</evidence>
<dbReference type="Pfam" id="PF13511">
    <property type="entry name" value="DUF4124"/>
    <property type="match status" value="1"/>
</dbReference>
<accession>A0A1C2IMA2</accession>
<protein>
    <recommendedName>
        <fullName evidence="3">DUF4124 domain-containing protein</fullName>
    </recommendedName>
</protein>
<sequence>MKNASICGGAGTFVRRSVMMTLLLAGTFSVLANAETIYRWVGSNGVVSYGENPPAGAKGVEQIAGAPQQSVSTPAEVQRPPEAAPNVQPGVDKPELNASNPARKRLEAELAAARLQLLQATHNYQQGKAIRTGNERNYARYLQRVNGLKQEVDNAQLRVMLLQHQLEQIPETTAPASPSPMQGHQAH</sequence>
<dbReference type="AlphaFoldDB" id="A0A1C2IMA2"/>
<dbReference type="Proteomes" id="UP000094893">
    <property type="component" value="Unassembled WGS sequence"/>
</dbReference>
<evidence type="ECO:0000313" key="5">
    <source>
        <dbReference type="EMBL" id="OCX76327.1"/>
    </source>
</evidence>
<dbReference type="Proteomes" id="UP000095008">
    <property type="component" value="Unassembled WGS sequence"/>
</dbReference>
<proteinExistence type="predicted"/>
<feature type="region of interest" description="Disordered" evidence="2">
    <location>
        <begin position="66"/>
        <end position="98"/>
    </location>
</feature>
<dbReference type="RefSeq" id="WP_024894772.1">
    <property type="nucleotide sequence ID" value="NZ_LWRY01000035.1"/>
</dbReference>
<feature type="coiled-coil region" evidence="1">
    <location>
        <begin position="103"/>
        <end position="165"/>
    </location>
</feature>
<evidence type="ECO:0000313" key="6">
    <source>
        <dbReference type="Proteomes" id="UP000094893"/>
    </source>
</evidence>
<dbReference type="InterPro" id="IPR025392">
    <property type="entry name" value="DUF4124"/>
</dbReference>
<evidence type="ECO:0000313" key="4">
    <source>
        <dbReference type="EMBL" id="OCX74645.1"/>
    </source>
</evidence>
<keyword evidence="1" id="KW-0175">Coiled coil</keyword>
<comment type="caution">
    <text evidence="4">The sequence shown here is derived from an EMBL/GenBank/DDBJ whole genome shotgun (WGS) entry which is preliminary data.</text>
</comment>
<dbReference type="eggNOG" id="ENOG5031FCN">
    <property type="taxonomic scope" value="Bacteria"/>
</dbReference>
<organism evidence="4 7">
    <name type="scientific">Acidithiobacillus thiooxidans</name>
    <name type="common">Thiobacillus thiooxidans</name>
    <dbReference type="NCBI Taxonomy" id="930"/>
    <lineage>
        <taxon>Bacteria</taxon>
        <taxon>Pseudomonadati</taxon>
        <taxon>Pseudomonadota</taxon>
        <taxon>Acidithiobacillia</taxon>
        <taxon>Acidithiobacillales</taxon>
        <taxon>Acidithiobacillaceae</taxon>
        <taxon>Acidithiobacillus</taxon>
    </lineage>
</organism>